<keyword evidence="7" id="KW-1185">Reference proteome</keyword>
<keyword evidence="3 5" id="KW-1133">Transmembrane helix</keyword>
<dbReference type="Pfam" id="PF02674">
    <property type="entry name" value="Colicin_V"/>
    <property type="match status" value="1"/>
</dbReference>
<reference evidence="6 7" key="2">
    <citation type="journal article" date="2011" name="Stand. Genomic Sci.">
        <title>Complete genome sequence of Paludibacter propionicigenes type strain (WB4).</title>
        <authorList>
            <person name="Gronow S."/>
            <person name="Munk C."/>
            <person name="Lapidus A."/>
            <person name="Nolan M."/>
            <person name="Lucas S."/>
            <person name="Hammon N."/>
            <person name="Deshpande S."/>
            <person name="Cheng J.F."/>
            <person name="Tapia R."/>
            <person name="Han C."/>
            <person name="Goodwin L."/>
            <person name="Pitluck S."/>
            <person name="Liolios K."/>
            <person name="Ivanova N."/>
            <person name="Mavromatis K."/>
            <person name="Mikhailova N."/>
            <person name="Pati A."/>
            <person name="Chen A."/>
            <person name="Palaniappan K."/>
            <person name="Land M."/>
            <person name="Hauser L."/>
            <person name="Chang Y.J."/>
            <person name="Jeffries C.D."/>
            <person name="Brambilla E."/>
            <person name="Rohde M."/>
            <person name="Goker M."/>
            <person name="Detter J.C."/>
            <person name="Woyke T."/>
            <person name="Bristow J."/>
            <person name="Eisen J.A."/>
            <person name="Markowitz V."/>
            <person name="Hugenholtz P."/>
            <person name="Kyrpides N.C."/>
            <person name="Klenk H.P."/>
        </authorList>
    </citation>
    <scope>NUCLEOTIDE SEQUENCE [LARGE SCALE GENOMIC DNA]</scope>
    <source>
        <strain evidence="7">DSM 17365 / JCM 13257 / WB4</strain>
    </source>
</reference>
<evidence type="ECO:0000256" key="3">
    <source>
        <dbReference type="ARBA" id="ARBA00022989"/>
    </source>
</evidence>
<reference key="1">
    <citation type="submission" date="2010-11" db="EMBL/GenBank/DDBJ databases">
        <title>The complete genome of Paludibacter propionicigenes DSM 17365.</title>
        <authorList>
            <consortium name="US DOE Joint Genome Institute (JGI-PGF)"/>
            <person name="Lucas S."/>
            <person name="Copeland A."/>
            <person name="Lapidus A."/>
            <person name="Bruce D."/>
            <person name="Goodwin L."/>
            <person name="Pitluck S."/>
            <person name="Kyrpides N."/>
            <person name="Mavromatis K."/>
            <person name="Ivanova N."/>
            <person name="Munk A.C."/>
            <person name="Brettin T."/>
            <person name="Detter J.C."/>
            <person name="Han C."/>
            <person name="Tapia R."/>
            <person name="Land M."/>
            <person name="Hauser L."/>
            <person name="Markowitz V."/>
            <person name="Cheng J.-F."/>
            <person name="Hugenholtz P."/>
            <person name="Woyke T."/>
            <person name="Wu D."/>
            <person name="Gronow S."/>
            <person name="Wellnitz S."/>
            <person name="Brambilla E."/>
            <person name="Klenk H.-P."/>
            <person name="Eisen J.A."/>
        </authorList>
    </citation>
    <scope>NUCLEOTIDE SEQUENCE</scope>
    <source>
        <strain>WB4</strain>
    </source>
</reference>
<dbReference type="eggNOG" id="COG1286">
    <property type="taxonomic scope" value="Bacteria"/>
</dbReference>
<feature type="transmembrane region" description="Helical" evidence="5">
    <location>
        <begin position="7"/>
        <end position="25"/>
    </location>
</feature>
<dbReference type="PANTHER" id="PTHR37306">
    <property type="entry name" value="COLICIN V PRODUCTION PROTEIN"/>
    <property type="match status" value="1"/>
</dbReference>
<dbReference type="RefSeq" id="WP_013445745.1">
    <property type="nucleotide sequence ID" value="NC_014734.1"/>
</dbReference>
<dbReference type="GO" id="GO:0009403">
    <property type="term" value="P:toxin biosynthetic process"/>
    <property type="evidence" value="ECO:0007669"/>
    <property type="project" value="InterPro"/>
</dbReference>
<gene>
    <name evidence="6" type="ordered locus">Palpr_2240</name>
</gene>
<evidence type="ECO:0000256" key="5">
    <source>
        <dbReference type="SAM" id="Phobius"/>
    </source>
</evidence>
<keyword evidence="4 5" id="KW-0472">Membrane</keyword>
<accession>E4T6N2</accession>
<keyword evidence="2 5" id="KW-0812">Transmembrane</keyword>
<dbReference type="Proteomes" id="UP000008718">
    <property type="component" value="Chromosome"/>
</dbReference>
<dbReference type="OrthoDB" id="9799585at2"/>
<feature type="transmembrane region" description="Helical" evidence="5">
    <location>
        <begin position="101"/>
        <end position="125"/>
    </location>
</feature>
<comment type="subcellular location">
    <subcellularLocation>
        <location evidence="1">Membrane</location>
        <topology evidence="1">Multi-pass membrane protein</topology>
    </subcellularLocation>
</comment>
<evidence type="ECO:0000256" key="2">
    <source>
        <dbReference type="ARBA" id="ARBA00022692"/>
    </source>
</evidence>
<dbReference type="HOGENOM" id="CLU_092720_5_0_10"/>
<evidence type="ECO:0000313" key="7">
    <source>
        <dbReference type="Proteomes" id="UP000008718"/>
    </source>
</evidence>
<feature type="transmembrane region" description="Helical" evidence="5">
    <location>
        <begin position="31"/>
        <end position="53"/>
    </location>
</feature>
<proteinExistence type="predicted"/>
<dbReference type="PANTHER" id="PTHR37306:SF1">
    <property type="entry name" value="COLICIN V PRODUCTION PROTEIN"/>
    <property type="match status" value="1"/>
</dbReference>
<dbReference type="GO" id="GO:0016020">
    <property type="term" value="C:membrane"/>
    <property type="evidence" value="ECO:0007669"/>
    <property type="project" value="UniProtKB-SubCell"/>
</dbReference>
<feature type="transmembrane region" description="Helical" evidence="5">
    <location>
        <begin position="65"/>
        <end position="81"/>
    </location>
</feature>
<evidence type="ECO:0000256" key="4">
    <source>
        <dbReference type="ARBA" id="ARBA00023136"/>
    </source>
</evidence>
<sequence>MNTLDFILFVPVALGFIFGLFKGLVKELASLAAIVLGIFGARLFAPFVSDFLIHHLHFSPKTALPLAYLILFILIAIGLLWTAKLLDKIFDSLALGGLNKIFGGLFGGFKYALIVSVLLNVFNALDARFTLIKSKTKAESVCYKPLMSLAPKLWEESKSTDAFGSGHHKVADEKK</sequence>
<evidence type="ECO:0000256" key="1">
    <source>
        <dbReference type="ARBA" id="ARBA00004141"/>
    </source>
</evidence>
<dbReference type="InterPro" id="IPR003825">
    <property type="entry name" value="Colicin-V_CvpA"/>
</dbReference>
<dbReference type="KEGG" id="ppn:Palpr_2240"/>
<dbReference type="STRING" id="694427.Palpr_2240"/>
<dbReference type="EMBL" id="CP002345">
    <property type="protein sequence ID" value="ADQ80376.1"/>
    <property type="molecule type" value="Genomic_DNA"/>
</dbReference>
<protein>
    <submittedName>
        <fullName evidence="6">Colicin V production protein</fullName>
    </submittedName>
</protein>
<evidence type="ECO:0000313" key="6">
    <source>
        <dbReference type="EMBL" id="ADQ80376.1"/>
    </source>
</evidence>
<dbReference type="AlphaFoldDB" id="E4T6N2"/>
<organism evidence="6 7">
    <name type="scientific">Paludibacter propionicigenes (strain DSM 17365 / JCM 13257 / WB4)</name>
    <dbReference type="NCBI Taxonomy" id="694427"/>
    <lineage>
        <taxon>Bacteria</taxon>
        <taxon>Pseudomonadati</taxon>
        <taxon>Bacteroidota</taxon>
        <taxon>Bacteroidia</taxon>
        <taxon>Bacteroidales</taxon>
        <taxon>Paludibacteraceae</taxon>
        <taxon>Paludibacter</taxon>
    </lineage>
</organism>
<name>E4T6N2_PALPW</name>